<dbReference type="AlphaFoldDB" id="A0A380TD10"/>
<evidence type="ECO:0000256" key="2">
    <source>
        <dbReference type="ARBA" id="ARBA00022676"/>
    </source>
</evidence>
<dbReference type="EMBL" id="UIDG01000192">
    <property type="protein sequence ID" value="SUS06355.1"/>
    <property type="molecule type" value="Genomic_DNA"/>
</dbReference>
<dbReference type="PANTHER" id="PTHR43179:SF12">
    <property type="entry name" value="GALACTOFURANOSYLTRANSFERASE GLFT2"/>
    <property type="match status" value="1"/>
</dbReference>
<protein>
    <submittedName>
        <fullName evidence="5">Putative Glycosyltransferase</fullName>
    </submittedName>
</protein>
<gene>
    <name evidence="5" type="ORF">DF3PB_2710004</name>
</gene>
<reference evidence="5" key="1">
    <citation type="submission" date="2018-07" db="EMBL/GenBank/DDBJ databases">
        <authorList>
            <person name="Quirk P.G."/>
            <person name="Krulwich T.A."/>
        </authorList>
    </citation>
    <scope>NUCLEOTIDE SEQUENCE</scope>
</reference>
<evidence type="ECO:0000256" key="3">
    <source>
        <dbReference type="ARBA" id="ARBA00022679"/>
    </source>
</evidence>
<comment type="similarity">
    <text evidence="1">Belongs to the glycosyltransferase 2 family.</text>
</comment>
<dbReference type="GO" id="GO:0016757">
    <property type="term" value="F:glycosyltransferase activity"/>
    <property type="evidence" value="ECO:0007669"/>
    <property type="project" value="UniProtKB-KW"/>
</dbReference>
<evidence type="ECO:0000256" key="1">
    <source>
        <dbReference type="ARBA" id="ARBA00006739"/>
    </source>
</evidence>
<keyword evidence="3 5" id="KW-0808">Transferase</keyword>
<dbReference type="Gene3D" id="3.90.550.10">
    <property type="entry name" value="Spore Coat Polysaccharide Biosynthesis Protein SpsA, Chain A"/>
    <property type="match status" value="1"/>
</dbReference>
<dbReference type="InterPro" id="IPR001173">
    <property type="entry name" value="Glyco_trans_2-like"/>
</dbReference>
<dbReference type="Pfam" id="PF00535">
    <property type="entry name" value="Glycos_transf_2"/>
    <property type="match status" value="1"/>
</dbReference>
<proteinExistence type="inferred from homology"/>
<evidence type="ECO:0000259" key="4">
    <source>
        <dbReference type="Pfam" id="PF00535"/>
    </source>
</evidence>
<sequence length="337" mass="37240">MASANVYILVVTYRLPRTTIECITSLLPLCSDRVRILVIENGSPDNSFEVIREGLEAYVPAAGLKTASADALDASVFAEGFRVLLVRNEVNIGFGRAINVLARFVAANTDDGYFWILNNDVIIEPSSLNALVETLARRDDLCLVGSLIAEMEQPTVVQEAGGKLVRSIGWCRPLHRGEAIKAVQARGPVLPTDWVCGASALVSIRDFMRVGGFCESFFVYWGDVDLSYLLRAATGRQCAVVTASVIRHISRAVDWTVADRVRTFDLAGVVIFYRRWFPWLWPFVLLVRGLTYIACDLWKGGGASGRLLKDPKATIEALGLRREEPRVAFRTGKSRLT</sequence>
<dbReference type="InterPro" id="IPR029044">
    <property type="entry name" value="Nucleotide-diphossugar_trans"/>
</dbReference>
<organism evidence="5">
    <name type="scientific">metagenome</name>
    <dbReference type="NCBI Taxonomy" id="256318"/>
    <lineage>
        <taxon>unclassified sequences</taxon>
        <taxon>metagenomes</taxon>
    </lineage>
</organism>
<dbReference type="SUPFAM" id="SSF53448">
    <property type="entry name" value="Nucleotide-diphospho-sugar transferases"/>
    <property type="match status" value="1"/>
</dbReference>
<name>A0A380TD10_9ZZZZ</name>
<evidence type="ECO:0000313" key="5">
    <source>
        <dbReference type="EMBL" id="SUS06355.1"/>
    </source>
</evidence>
<dbReference type="PANTHER" id="PTHR43179">
    <property type="entry name" value="RHAMNOSYLTRANSFERASE WBBL"/>
    <property type="match status" value="1"/>
</dbReference>
<keyword evidence="2" id="KW-0328">Glycosyltransferase</keyword>
<accession>A0A380TD10</accession>
<feature type="domain" description="Glycosyltransferase 2-like" evidence="4">
    <location>
        <begin position="8"/>
        <end position="147"/>
    </location>
</feature>